<dbReference type="KEGG" id="gsb:GSUB_10360"/>
<accession>A0A0B5FTC7</accession>
<dbReference type="Pfam" id="PF06293">
    <property type="entry name" value="Kdo"/>
    <property type="match status" value="1"/>
</dbReference>
<name>A0A0B5FTC7_9BACT</name>
<evidence type="ECO:0000313" key="1">
    <source>
        <dbReference type="EMBL" id="AJF06876.1"/>
    </source>
</evidence>
<evidence type="ECO:0008006" key="3">
    <source>
        <dbReference type="Google" id="ProtNLM"/>
    </source>
</evidence>
<proteinExistence type="predicted"/>
<sequence length="465" mass="53673">MKMIDSPDQLPCRIGLQTATAPDLQCERLLRHLPGQRLVYAGNWGHHPVVAKIYGGHSAHRHWRREKNGCKALLDAGITSPDLLYAGTLANGAPVLIFERLPTPCTALDHWLQAKSDDQRLEVLVPLVTLVAKGHRKGLLQSDLHLENFLFSQGTLYAIDGDGIRYSRKPLKEKNCRRNLALLLAQLPPHHDRLLPDIIAAYLHHMPLQNQNFTERLLRDLKAARRRRRLSYVGKSVRNCSEFVRQQDFYQLTLFRRDQDSPLLREFLRDPDSLIKQGRMLKDGNSSTVVCVPGENDSSHWVIKRYNIKNAFHAFKKGLRPSRAWVSWRNAHRLKISDIQTPQAIAMVEKRIGPWRRTCYYVSVWCDAPSAATLIDLQHPQGHPQADGLISLFQQFFNLGIYHGDCKATNFLLMDNKASVIDLDSMGESRWRWAFLRHYAIDRRRFLQNWQHNSPLKNYFDQQLP</sequence>
<dbReference type="AlphaFoldDB" id="A0A0B5FTC7"/>
<dbReference type="SUPFAM" id="SSF56112">
    <property type="entry name" value="Protein kinase-like (PK-like)"/>
    <property type="match status" value="2"/>
</dbReference>
<reference evidence="1 2" key="1">
    <citation type="journal article" date="2015" name="Genome Announc.">
        <title>Genomes of Geoalkalibacter ferrihydriticus Z-0531T and Geoalkalibacter subterraneus Red1T, Two Haloalkaliphilic Metal-Reducing Deltaproteobacteria.</title>
        <authorList>
            <person name="Badalamenti J.P."/>
            <person name="Krajmalnik-Brown R."/>
            <person name="Torres C.I."/>
            <person name="Bond D.R."/>
        </authorList>
    </citation>
    <scope>NUCLEOTIDE SEQUENCE [LARGE SCALE GENOMIC DNA]</scope>
    <source>
        <strain evidence="1 2">Red1</strain>
    </source>
</reference>
<organism evidence="1 2">
    <name type="scientific">Geoalkalibacter subterraneus</name>
    <dbReference type="NCBI Taxonomy" id="483547"/>
    <lineage>
        <taxon>Bacteria</taxon>
        <taxon>Pseudomonadati</taxon>
        <taxon>Thermodesulfobacteriota</taxon>
        <taxon>Desulfuromonadia</taxon>
        <taxon>Desulfuromonadales</taxon>
        <taxon>Geoalkalibacteraceae</taxon>
        <taxon>Geoalkalibacter</taxon>
    </lineage>
</organism>
<dbReference type="InterPro" id="IPR011009">
    <property type="entry name" value="Kinase-like_dom_sf"/>
</dbReference>
<dbReference type="STRING" id="483547.GSUB_10360"/>
<protein>
    <recommendedName>
        <fullName evidence="3">Protein kinase domain-containing protein</fullName>
    </recommendedName>
</protein>
<evidence type="ECO:0000313" key="2">
    <source>
        <dbReference type="Proteomes" id="UP000035036"/>
    </source>
</evidence>
<dbReference type="Gene3D" id="1.10.510.10">
    <property type="entry name" value="Transferase(Phosphotransferase) domain 1"/>
    <property type="match status" value="1"/>
</dbReference>
<gene>
    <name evidence="1" type="ORF">GSUB_10360</name>
</gene>
<dbReference type="Proteomes" id="UP000035036">
    <property type="component" value="Chromosome"/>
</dbReference>
<keyword evidence="2" id="KW-1185">Reference proteome</keyword>
<dbReference type="HOGENOM" id="CLU_044338_0_0_7"/>
<dbReference type="EMBL" id="CP010311">
    <property type="protein sequence ID" value="AJF06876.1"/>
    <property type="molecule type" value="Genomic_DNA"/>
</dbReference>